<gene>
    <name evidence="1" type="ORF">K3G42_028694</name>
</gene>
<sequence>MSAAIAALASYGGSDSDSDSGAEAEGGTGPLAQVAAGDSVLHLASLPAAQQQAILPAVDSAPAVAVKDTFQMECALVL</sequence>
<dbReference type="Proteomes" id="UP000827872">
    <property type="component" value="Linkage Group LG01"/>
</dbReference>
<evidence type="ECO:0000313" key="1">
    <source>
        <dbReference type="EMBL" id="KAH8017356.1"/>
    </source>
</evidence>
<protein>
    <submittedName>
        <fullName evidence="1">Uncharacterized protein</fullName>
    </submittedName>
</protein>
<accession>A0ACB8GCG0</accession>
<comment type="caution">
    <text evidence="1">The sequence shown here is derived from an EMBL/GenBank/DDBJ whole genome shotgun (WGS) entry which is preliminary data.</text>
</comment>
<organism evidence="1 2">
    <name type="scientific">Sphaerodactylus townsendi</name>
    <dbReference type="NCBI Taxonomy" id="933632"/>
    <lineage>
        <taxon>Eukaryota</taxon>
        <taxon>Metazoa</taxon>
        <taxon>Chordata</taxon>
        <taxon>Craniata</taxon>
        <taxon>Vertebrata</taxon>
        <taxon>Euteleostomi</taxon>
        <taxon>Lepidosauria</taxon>
        <taxon>Squamata</taxon>
        <taxon>Bifurcata</taxon>
        <taxon>Gekkota</taxon>
        <taxon>Sphaerodactylidae</taxon>
        <taxon>Sphaerodactylus</taxon>
    </lineage>
</organism>
<proteinExistence type="predicted"/>
<evidence type="ECO:0000313" key="2">
    <source>
        <dbReference type="Proteomes" id="UP000827872"/>
    </source>
</evidence>
<name>A0ACB8GCG0_9SAUR</name>
<reference evidence="1" key="1">
    <citation type="submission" date="2021-08" db="EMBL/GenBank/DDBJ databases">
        <title>The first chromosome-level gecko genome reveals the dynamic sex chromosomes of Neotropical dwarf geckos (Sphaerodactylidae: Sphaerodactylus).</title>
        <authorList>
            <person name="Pinto B.J."/>
            <person name="Keating S.E."/>
            <person name="Gamble T."/>
        </authorList>
    </citation>
    <scope>NUCLEOTIDE SEQUENCE</scope>
    <source>
        <strain evidence="1">TG3544</strain>
    </source>
</reference>
<dbReference type="EMBL" id="CM037614">
    <property type="protein sequence ID" value="KAH8017356.1"/>
    <property type="molecule type" value="Genomic_DNA"/>
</dbReference>
<keyword evidence="2" id="KW-1185">Reference proteome</keyword>